<evidence type="ECO:0000313" key="5">
    <source>
        <dbReference type="EMBL" id="AAT88693.1"/>
    </source>
</evidence>
<sequence length="318" mass="35732">MNVQKMMRGRRAHSVRVGMVSAVIAAILAVGLGGSLSASATEPDRGAGDPTQDHAGSTLAHDDSMLARDGSSQELRQRPRPIPPLDYVPGDDVSGWQTDVNWSDAASKGARFVYIKATEDDDYVSPQYETQWKGAQDAGLYRGSYHFARPFESSGHVQAEHFMNTIHNWKPTQRILPPMIDLEHRCSDLKKRWAVRKCEKITPKVMVQWIQDFVSTVERRTGGVKPVIYTTLAWWIEYTGNTTKFSSYPLFIANWRWDVSTGPGALPGGWTGTGWTLWQHGDDTTRYTYLKDLLPGDQDFFHGNMQALERFSNLPPLT</sequence>
<evidence type="ECO:0000313" key="6">
    <source>
        <dbReference type="Proteomes" id="UP000001306"/>
    </source>
</evidence>
<evidence type="ECO:0000256" key="1">
    <source>
        <dbReference type="ARBA" id="ARBA00010646"/>
    </source>
</evidence>
<protein>
    <submittedName>
        <fullName evidence="5">Lysozyme</fullName>
    </submittedName>
</protein>
<dbReference type="eggNOG" id="COG3757">
    <property type="taxonomic scope" value="Bacteria"/>
</dbReference>
<dbReference type="PANTHER" id="PTHR34135">
    <property type="entry name" value="LYSOZYME"/>
    <property type="match status" value="1"/>
</dbReference>
<name>Q6AG02_LEIXX</name>
<dbReference type="PROSITE" id="PS51904">
    <property type="entry name" value="GLYCOSYL_HYDROL_F25_2"/>
    <property type="match status" value="1"/>
</dbReference>
<reference evidence="5 6" key="1">
    <citation type="journal article" date="2004" name="Mol. Plant Microbe Interact.">
        <title>The genome sequence of the Gram-positive sugarcane pathogen Leifsonia xyli subsp. xyli.</title>
        <authorList>
            <person name="Monteiro-Vitorello C.B."/>
            <person name="Camargo L.E.A."/>
            <person name="Van Sluys M.A."/>
            <person name="Kitajima J.P."/>
            <person name="Truffi D."/>
            <person name="do Amaral A.M."/>
            <person name="Harakava R."/>
            <person name="de Oliveira J.C.F."/>
            <person name="Wood D."/>
            <person name="de Oliveira M.C."/>
            <person name="Miyaki C.Y."/>
            <person name="Takita M.A."/>
            <person name="da Silva A.C.R."/>
            <person name="Furlan L.R."/>
            <person name="Carraro D.M."/>
            <person name="Camarotte G."/>
            <person name="Almeida N.F. Jr."/>
            <person name="Carrer H."/>
            <person name="Coutinho L.L."/>
            <person name="El-Dorry H.A."/>
            <person name="Ferro M.I.T."/>
            <person name="Gagliardi P.R."/>
            <person name="Giglioti E."/>
            <person name="Goldman M.H.S."/>
            <person name="Goldman G.H."/>
            <person name="Kimura E.T."/>
            <person name="Ferro E.S."/>
            <person name="Kuramae E.E."/>
            <person name="Lemos E.G.M."/>
            <person name="Lemos M.V.F."/>
            <person name="Mauro S.M.Z."/>
            <person name="Machado M.A."/>
            <person name="Marino C.L."/>
            <person name="Menck C.F."/>
            <person name="Nunes L.R."/>
            <person name="Oliveira R.C."/>
            <person name="Pereira G.G."/>
            <person name="Siqueira W."/>
            <person name="de Souza A.A."/>
            <person name="Tsai S.M."/>
            <person name="Zanca A.S."/>
            <person name="Simpson A.J.G."/>
            <person name="Brumbley S.M."/>
            <person name="Setubal J.C."/>
        </authorList>
    </citation>
    <scope>NUCLEOTIDE SEQUENCE [LARGE SCALE GENOMIC DNA]</scope>
    <source>
        <strain evidence="5 6">CTCB07</strain>
    </source>
</reference>
<dbReference type="InterPro" id="IPR017853">
    <property type="entry name" value="GH"/>
</dbReference>
<gene>
    <name evidence="5" type="ordered locus">Lxx07795</name>
</gene>
<dbReference type="Gene3D" id="3.20.20.80">
    <property type="entry name" value="Glycosidases"/>
    <property type="match status" value="1"/>
</dbReference>
<accession>Q6AG02</accession>
<proteinExistence type="inferred from homology"/>
<dbReference type="CAZy" id="GH25">
    <property type="family name" value="Glycoside Hydrolase Family 25"/>
</dbReference>
<organism evidence="5 6">
    <name type="scientific">Leifsonia xyli subsp. xyli (strain CTCB07)</name>
    <dbReference type="NCBI Taxonomy" id="281090"/>
    <lineage>
        <taxon>Bacteria</taxon>
        <taxon>Bacillati</taxon>
        <taxon>Actinomycetota</taxon>
        <taxon>Actinomycetes</taxon>
        <taxon>Micrococcales</taxon>
        <taxon>Microbacteriaceae</taxon>
        <taxon>Leifsonia</taxon>
    </lineage>
</organism>
<dbReference type="SMART" id="SM00641">
    <property type="entry name" value="Glyco_25"/>
    <property type="match status" value="1"/>
</dbReference>
<evidence type="ECO:0000256" key="3">
    <source>
        <dbReference type="ARBA" id="ARBA00023295"/>
    </source>
</evidence>
<dbReference type="SUPFAM" id="SSF51445">
    <property type="entry name" value="(Trans)glycosidases"/>
    <property type="match status" value="1"/>
</dbReference>
<dbReference type="InterPro" id="IPR018077">
    <property type="entry name" value="Glyco_hydro_fam25_subgr"/>
</dbReference>
<dbReference type="PANTHER" id="PTHR34135:SF2">
    <property type="entry name" value="LYSOZYME"/>
    <property type="match status" value="1"/>
</dbReference>
<dbReference type="GO" id="GO:0016998">
    <property type="term" value="P:cell wall macromolecule catabolic process"/>
    <property type="evidence" value="ECO:0007669"/>
    <property type="project" value="InterPro"/>
</dbReference>
<keyword evidence="2" id="KW-0378">Hydrolase</keyword>
<dbReference type="Pfam" id="PF01183">
    <property type="entry name" value="Glyco_hydro_25"/>
    <property type="match status" value="1"/>
</dbReference>
<dbReference type="KEGG" id="lxx:Lxx07795"/>
<keyword evidence="3" id="KW-0326">Glycosidase</keyword>
<dbReference type="GO" id="GO:0003796">
    <property type="term" value="F:lysozyme activity"/>
    <property type="evidence" value="ECO:0007669"/>
    <property type="project" value="InterPro"/>
</dbReference>
<evidence type="ECO:0000256" key="2">
    <source>
        <dbReference type="ARBA" id="ARBA00022801"/>
    </source>
</evidence>
<dbReference type="EMBL" id="AE016822">
    <property type="protein sequence ID" value="AAT88693.1"/>
    <property type="molecule type" value="Genomic_DNA"/>
</dbReference>
<feature type="region of interest" description="Disordered" evidence="4">
    <location>
        <begin position="39"/>
        <end position="63"/>
    </location>
</feature>
<dbReference type="GO" id="GO:0016052">
    <property type="term" value="P:carbohydrate catabolic process"/>
    <property type="evidence" value="ECO:0007669"/>
    <property type="project" value="TreeGrafter"/>
</dbReference>
<dbReference type="Proteomes" id="UP000001306">
    <property type="component" value="Chromosome"/>
</dbReference>
<dbReference type="GO" id="GO:0009253">
    <property type="term" value="P:peptidoglycan catabolic process"/>
    <property type="evidence" value="ECO:0007669"/>
    <property type="project" value="InterPro"/>
</dbReference>
<dbReference type="AlphaFoldDB" id="Q6AG02"/>
<dbReference type="InterPro" id="IPR002053">
    <property type="entry name" value="Glyco_hydro_25"/>
</dbReference>
<comment type="similarity">
    <text evidence="1">Belongs to the glycosyl hydrolase 25 family.</text>
</comment>
<keyword evidence="6" id="KW-1185">Reference proteome</keyword>
<dbReference type="HOGENOM" id="CLU_044973_4_1_11"/>
<evidence type="ECO:0000256" key="4">
    <source>
        <dbReference type="SAM" id="MobiDB-lite"/>
    </source>
</evidence>